<reference evidence="2" key="1">
    <citation type="submission" date="2021-06" db="EMBL/GenBank/DDBJ databases">
        <authorList>
            <person name="Kallberg Y."/>
            <person name="Tangrot J."/>
            <person name="Rosling A."/>
        </authorList>
    </citation>
    <scope>NUCLEOTIDE SEQUENCE</scope>
    <source>
        <strain evidence="2">MA453B</strain>
    </source>
</reference>
<comment type="caution">
    <text evidence="2">The sequence shown here is derived from an EMBL/GenBank/DDBJ whole genome shotgun (WGS) entry which is preliminary data.</text>
</comment>
<protein>
    <submittedName>
        <fullName evidence="2">148_t:CDS:1</fullName>
    </submittedName>
</protein>
<evidence type="ECO:0000313" key="3">
    <source>
        <dbReference type="Proteomes" id="UP000789405"/>
    </source>
</evidence>
<accession>A0A9N9AUG3</accession>
<feature type="region of interest" description="Disordered" evidence="1">
    <location>
        <begin position="1"/>
        <end position="24"/>
    </location>
</feature>
<dbReference type="EMBL" id="CAJVPY010002008">
    <property type="protein sequence ID" value="CAG8545253.1"/>
    <property type="molecule type" value="Genomic_DNA"/>
</dbReference>
<proteinExistence type="predicted"/>
<dbReference type="AlphaFoldDB" id="A0A9N9AUG3"/>
<evidence type="ECO:0000256" key="1">
    <source>
        <dbReference type="SAM" id="MobiDB-lite"/>
    </source>
</evidence>
<dbReference type="Proteomes" id="UP000789405">
    <property type="component" value="Unassembled WGS sequence"/>
</dbReference>
<sequence>MIRKKSNQNPNQNENINASTGATNNIAKGKEKEIINVIEELNIIIKSSEQLSVNFQGESQASQTDLERYFEVKEKQNEKSNNELFHMTPHDRKKLAEEFSGLDRILYEKLEAKTGTRQTKTNELVMGQVIFSVVNTIPIIGNAVQLASTNALFSLLDNERIANEHCFTVAEVKEIINQLGVSNIVDNTEKLKQIKETVMDIEQEFLTRITNLQQQLQEANTRAENTEKQYQQQAQAAAEEKRKNDEKRRKEQQLLQSKEKAEYEAIKLT</sequence>
<feature type="compositionally biased region" description="Basic and acidic residues" evidence="1">
    <location>
        <begin position="238"/>
        <end position="269"/>
    </location>
</feature>
<evidence type="ECO:0000313" key="2">
    <source>
        <dbReference type="EMBL" id="CAG8545253.1"/>
    </source>
</evidence>
<gene>
    <name evidence="2" type="ORF">DERYTH_LOCUS5002</name>
</gene>
<feature type="region of interest" description="Disordered" evidence="1">
    <location>
        <begin position="220"/>
        <end position="269"/>
    </location>
</feature>
<organism evidence="2 3">
    <name type="scientific">Dentiscutata erythropus</name>
    <dbReference type="NCBI Taxonomy" id="1348616"/>
    <lineage>
        <taxon>Eukaryota</taxon>
        <taxon>Fungi</taxon>
        <taxon>Fungi incertae sedis</taxon>
        <taxon>Mucoromycota</taxon>
        <taxon>Glomeromycotina</taxon>
        <taxon>Glomeromycetes</taxon>
        <taxon>Diversisporales</taxon>
        <taxon>Gigasporaceae</taxon>
        <taxon>Dentiscutata</taxon>
    </lineage>
</organism>
<name>A0A9N9AUG3_9GLOM</name>
<feature type="compositionally biased region" description="Low complexity" evidence="1">
    <location>
        <begin position="7"/>
        <end position="17"/>
    </location>
</feature>
<keyword evidence="3" id="KW-1185">Reference proteome</keyword>